<sequence>MKKGCCRISLFRSGRCLEAYLRGKDVEEYVVMKQRPKKFREFLRNCHSFAPPFPSFADFPAVQPPSFETHGLPWDDPIPLCVYVYYGESHK</sequence>
<evidence type="ECO:0000313" key="2">
    <source>
        <dbReference type="Proteomes" id="UP000002368"/>
    </source>
</evidence>
<protein>
    <submittedName>
        <fullName evidence="1">Uncharacterized protein</fullName>
    </submittedName>
</protein>
<dbReference type="EMBL" id="CP002017">
    <property type="protein sequence ID" value="ADG05655.1"/>
    <property type="molecule type" value="Genomic_DNA"/>
</dbReference>
<proteinExistence type="predicted"/>
<dbReference type="AlphaFoldDB" id="D5WW23"/>
<organism evidence="1 2">
    <name type="scientific">Kyrpidia tusciae (strain DSM 2912 / NBRC 15312 / T2)</name>
    <name type="common">Bacillus tusciae</name>
    <dbReference type="NCBI Taxonomy" id="562970"/>
    <lineage>
        <taxon>Bacteria</taxon>
        <taxon>Bacillati</taxon>
        <taxon>Bacillota</taxon>
        <taxon>Bacilli</taxon>
        <taxon>Bacillales</taxon>
        <taxon>Alicyclobacillaceae</taxon>
        <taxon>Kyrpidia</taxon>
    </lineage>
</organism>
<evidence type="ECO:0000313" key="1">
    <source>
        <dbReference type="EMBL" id="ADG05655.1"/>
    </source>
</evidence>
<accession>D5WW23</accession>
<name>D5WW23_KYRT2</name>
<keyword evidence="2" id="KW-1185">Reference proteome</keyword>
<reference evidence="1 2" key="1">
    <citation type="journal article" date="2011" name="Stand. Genomic Sci.">
        <title>Complete genome sequence of the thermophilic, hydrogen-oxidizing Bacillus tusciae type strain (T2) and reclassification in the new genus, Kyrpidia gen. nov. as Kyrpidia tusciae comb. nov. and emendation of the family Alicyclobacillaceae da Costa and Rainey, 2010.</title>
        <authorList>
            <person name="Klenk H.P."/>
            <person name="Lapidus A."/>
            <person name="Chertkov O."/>
            <person name="Copeland A."/>
            <person name="Del Rio T.G."/>
            <person name="Nolan M."/>
            <person name="Lucas S."/>
            <person name="Chen F."/>
            <person name="Tice H."/>
            <person name="Cheng J.F."/>
            <person name="Han C."/>
            <person name="Bruce D."/>
            <person name="Goodwin L."/>
            <person name="Pitluck S."/>
            <person name="Pati A."/>
            <person name="Ivanova N."/>
            <person name="Mavromatis K."/>
            <person name="Daum C."/>
            <person name="Chen A."/>
            <person name="Palaniappan K."/>
            <person name="Chang Y.J."/>
            <person name="Land M."/>
            <person name="Hauser L."/>
            <person name="Jeffries C.D."/>
            <person name="Detter J.C."/>
            <person name="Rohde M."/>
            <person name="Abt B."/>
            <person name="Pukall R."/>
            <person name="Goker M."/>
            <person name="Bristow J."/>
            <person name="Markowitz V."/>
            <person name="Hugenholtz P."/>
            <person name="Eisen J.A."/>
        </authorList>
    </citation>
    <scope>NUCLEOTIDE SEQUENCE [LARGE SCALE GENOMIC DNA]</scope>
    <source>
        <strain evidence="1 2">DSM 2912</strain>
    </source>
</reference>
<dbReference type="KEGG" id="bts:Btus_0913"/>
<dbReference type="Proteomes" id="UP000002368">
    <property type="component" value="Chromosome"/>
</dbReference>
<gene>
    <name evidence="1" type="ordered locus">Btus_0913</name>
</gene>
<dbReference type="HOGENOM" id="CLU_2423123_0_0_9"/>